<keyword evidence="2" id="KW-1185">Reference proteome</keyword>
<evidence type="ECO:0000256" key="1">
    <source>
        <dbReference type="SAM" id="MobiDB-lite"/>
    </source>
</evidence>
<protein>
    <submittedName>
        <fullName evidence="3">Uncharacterized protein</fullName>
    </submittedName>
</protein>
<dbReference type="Proteomes" id="UP000095287">
    <property type="component" value="Unplaced"/>
</dbReference>
<dbReference type="AlphaFoldDB" id="A0A1I8AD89"/>
<dbReference type="WBParaSite" id="L893_g4409.t1">
    <property type="protein sequence ID" value="L893_g4409.t1"/>
    <property type="gene ID" value="L893_g4409"/>
</dbReference>
<organism evidence="2 3">
    <name type="scientific">Steinernema glaseri</name>
    <dbReference type="NCBI Taxonomy" id="37863"/>
    <lineage>
        <taxon>Eukaryota</taxon>
        <taxon>Metazoa</taxon>
        <taxon>Ecdysozoa</taxon>
        <taxon>Nematoda</taxon>
        <taxon>Chromadorea</taxon>
        <taxon>Rhabditida</taxon>
        <taxon>Tylenchina</taxon>
        <taxon>Panagrolaimomorpha</taxon>
        <taxon>Strongyloidoidea</taxon>
        <taxon>Steinernematidae</taxon>
        <taxon>Steinernema</taxon>
    </lineage>
</organism>
<sequence length="197" mass="22093">MSNATNPPKRQQPFRACRLKHLPTAKQLEYRESVRAIRRPQKKPVQEIIEKPAALQQKPVRKTVKKPAAPPIVDRPATPPAHPLSNGVDRPMTPPTRALSSDGLLHWPRQPSAFSHNAPVHVPLFLSMAGSEFCSLLNANVRNLGRGRLDPFNRTEADILAEYVTTFLRKAEHTVRPYILAEINQIIGAFSPLSYSY</sequence>
<accession>A0A1I8AD89</accession>
<reference evidence="3" key="1">
    <citation type="submission" date="2016-11" db="UniProtKB">
        <authorList>
            <consortium name="WormBaseParasite"/>
        </authorList>
    </citation>
    <scope>IDENTIFICATION</scope>
</reference>
<proteinExistence type="predicted"/>
<feature type="region of interest" description="Disordered" evidence="1">
    <location>
        <begin position="52"/>
        <end position="104"/>
    </location>
</feature>
<evidence type="ECO:0000313" key="3">
    <source>
        <dbReference type="WBParaSite" id="L893_g4409.t1"/>
    </source>
</evidence>
<evidence type="ECO:0000313" key="2">
    <source>
        <dbReference type="Proteomes" id="UP000095287"/>
    </source>
</evidence>
<name>A0A1I8AD89_9BILA</name>